<keyword evidence="7 11" id="KW-1133">Transmembrane helix</keyword>
<feature type="transmembrane region" description="Helical" evidence="11">
    <location>
        <begin position="34"/>
        <end position="54"/>
    </location>
</feature>
<evidence type="ECO:0000256" key="9">
    <source>
        <dbReference type="SAM" id="Coils"/>
    </source>
</evidence>
<dbReference type="Gene3D" id="2.40.30.170">
    <property type="match status" value="1"/>
</dbReference>
<dbReference type="PANTHER" id="PTHR30386:SF17">
    <property type="entry name" value="ALKALINE PROTEASE SECRETION PROTEIN APRE"/>
    <property type="match status" value="1"/>
</dbReference>
<evidence type="ECO:0000256" key="6">
    <source>
        <dbReference type="ARBA" id="ARBA00022692"/>
    </source>
</evidence>
<dbReference type="GO" id="GO:0015031">
    <property type="term" value="P:protein transport"/>
    <property type="evidence" value="ECO:0007669"/>
    <property type="project" value="InterPro"/>
</dbReference>
<keyword evidence="3" id="KW-0813">Transport</keyword>
<dbReference type="SUPFAM" id="SSF111369">
    <property type="entry name" value="HlyD-like secretion proteins"/>
    <property type="match status" value="1"/>
</dbReference>
<keyword evidence="5" id="KW-0997">Cell inner membrane</keyword>
<keyword evidence="8 11" id="KW-0472">Membrane</keyword>
<keyword evidence="6 11" id="KW-0812">Transmembrane</keyword>
<dbReference type="InterPro" id="IPR058781">
    <property type="entry name" value="HH_AprE-like"/>
</dbReference>
<evidence type="ECO:0000256" key="4">
    <source>
        <dbReference type="ARBA" id="ARBA00022475"/>
    </source>
</evidence>
<reference evidence="14" key="1">
    <citation type="submission" date="2010-05" db="EMBL/GenBank/DDBJ databases">
        <title>The draft genome of Desulfonatronospira thiodismutans ASO3-1.</title>
        <authorList>
            <consortium name="US DOE Joint Genome Institute (JGI-PGF)"/>
            <person name="Lucas S."/>
            <person name="Copeland A."/>
            <person name="Lapidus A."/>
            <person name="Cheng J.-F."/>
            <person name="Bruce D."/>
            <person name="Goodwin L."/>
            <person name="Pitluck S."/>
            <person name="Chertkov O."/>
            <person name="Brettin T."/>
            <person name="Detter J.C."/>
            <person name="Han C."/>
            <person name="Land M.L."/>
            <person name="Hauser L."/>
            <person name="Kyrpides N."/>
            <person name="Mikhailova N."/>
            <person name="Muyzer G."/>
            <person name="Woyke T."/>
        </authorList>
    </citation>
    <scope>NUCLEOTIDE SEQUENCE [LARGE SCALE GENOMIC DNA]</scope>
    <source>
        <strain evidence="14">ASO3-1</strain>
    </source>
</reference>
<dbReference type="EMBL" id="ACJN02000002">
    <property type="protein sequence ID" value="EFI34244.1"/>
    <property type="molecule type" value="Genomic_DNA"/>
</dbReference>
<keyword evidence="9" id="KW-0175">Coiled coil</keyword>
<evidence type="ECO:0000256" key="2">
    <source>
        <dbReference type="ARBA" id="ARBA00009477"/>
    </source>
</evidence>
<dbReference type="InterPro" id="IPR050739">
    <property type="entry name" value="MFP"/>
</dbReference>
<protein>
    <submittedName>
        <fullName evidence="14">Type I secretion membrane fusion protein, HlyD family</fullName>
    </submittedName>
</protein>
<evidence type="ECO:0000256" key="5">
    <source>
        <dbReference type="ARBA" id="ARBA00022519"/>
    </source>
</evidence>
<dbReference type="OrthoDB" id="9810980at2"/>
<dbReference type="RefSeq" id="WP_008869572.1">
    <property type="nucleotide sequence ID" value="NZ_ACJN02000002.1"/>
</dbReference>
<accession>D6SNB8</accession>
<evidence type="ECO:0000256" key="11">
    <source>
        <dbReference type="SAM" id="Phobius"/>
    </source>
</evidence>
<feature type="compositionally biased region" description="Polar residues" evidence="10">
    <location>
        <begin position="1"/>
        <end position="12"/>
    </location>
</feature>
<evidence type="ECO:0000256" key="10">
    <source>
        <dbReference type="SAM" id="MobiDB-lite"/>
    </source>
</evidence>
<evidence type="ECO:0000313" key="14">
    <source>
        <dbReference type="EMBL" id="EFI34244.1"/>
    </source>
</evidence>
<organism evidence="14 15">
    <name type="scientific">Desulfonatronospira thiodismutans ASO3-1</name>
    <dbReference type="NCBI Taxonomy" id="555779"/>
    <lineage>
        <taxon>Bacteria</taxon>
        <taxon>Pseudomonadati</taxon>
        <taxon>Thermodesulfobacteriota</taxon>
        <taxon>Desulfovibrionia</taxon>
        <taxon>Desulfovibrionales</taxon>
        <taxon>Desulfonatronovibrionaceae</taxon>
        <taxon>Desulfonatronospira</taxon>
    </lineage>
</organism>
<evidence type="ECO:0000313" key="15">
    <source>
        <dbReference type="Proteomes" id="UP000005496"/>
    </source>
</evidence>
<keyword evidence="4" id="KW-1003">Cell membrane</keyword>
<evidence type="ECO:0000259" key="12">
    <source>
        <dbReference type="Pfam" id="PF25994"/>
    </source>
</evidence>
<comment type="subcellular location">
    <subcellularLocation>
        <location evidence="1">Cell inner membrane</location>
        <topology evidence="1">Single-pass membrane protein</topology>
    </subcellularLocation>
</comment>
<dbReference type="PRINTS" id="PR01490">
    <property type="entry name" value="RTXTOXIND"/>
</dbReference>
<comment type="similarity">
    <text evidence="2">Belongs to the membrane fusion protein (MFP) (TC 8.A.1) family.</text>
</comment>
<evidence type="ECO:0000256" key="3">
    <source>
        <dbReference type="ARBA" id="ARBA00022448"/>
    </source>
</evidence>
<dbReference type="NCBIfam" id="TIGR01843">
    <property type="entry name" value="type_I_hlyD"/>
    <property type="match status" value="1"/>
</dbReference>
<dbReference type="AlphaFoldDB" id="D6SNB8"/>
<comment type="caution">
    <text evidence="14">The sequence shown here is derived from an EMBL/GenBank/DDBJ whole genome shotgun (WGS) entry which is preliminary data.</text>
</comment>
<dbReference type="Gene3D" id="1.10.287.470">
    <property type="entry name" value="Helix hairpin bin"/>
    <property type="match status" value="1"/>
</dbReference>
<dbReference type="GO" id="GO:0005886">
    <property type="term" value="C:plasma membrane"/>
    <property type="evidence" value="ECO:0007669"/>
    <property type="project" value="UniProtKB-SubCell"/>
</dbReference>
<sequence>MSENKLQRNNNVKAIEGDKGDQKTVNLPTSSRNVIIAGLLFVALFFGGIGVWAATANLEGAVIAQGDIIVETYRQQVQHRDGGIVKDIKVREGYQVEKGDVLITLDGEEVRAQRDMYRARMDSFLARQARLMAEIQNADSIEWPLALLERSHLPDATESMESEEQIFKSRMEAKNSRIELLRAQINTQNSLIHGRERQLQSIEDTISSLEEEIQAKDPLLEGGFIDITEILELQRTLNSNRANKEELTTEIDQAEERIKELELEITDLEKSYAQEAASELGDVRQEIVDLREQMRPAEDAARRLNVTAPKAGVVVNLEVRTEGGVIQGGEPLMEIVPRDTGLIVSAKVDPDKIDDVRKGQDASVMLSAFPRRYTPKVKGVVTYVAADRTEPEQRDEPPYYLTYVQLDQQSLKDAIDDPGKLTPGMPAEVYIQTEAQTVMSYVLSPIIDSMDRAFREN</sequence>
<proteinExistence type="inferred from homology"/>
<gene>
    <name evidence="14" type="ORF">Dthio_PD1595</name>
</gene>
<evidence type="ECO:0000256" key="1">
    <source>
        <dbReference type="ARBA" id="ARBA00004377"/>
    </source>
</evidence>
<feature type="domain" description="AprE-like beta-barrel" evidence="13">
    <location>
        <begin position="342"/>
        <end position="434"/>
    </location>
</feature>
<evidence type="ECO:0000259" key="13">
    <source>
        <dbReference type="Pfam" id="PF26002"/>
    </source>
</evidence>
<dbReference type="Pfam" id="PF25994">
    <property type="entry name" value="HH_AprE"/>
    <property type="match status" value="1"/>
</dbReference>
<name>D6SNB8_9BACT</name>
<dbReference type="Pfam" id="PF26002">
    <property type="entry name" value="Beta-barrel_AprE"/>
    <property type="match status" value="1"/>
</dbReference>
<dbReference type="eggNOG" id="COG0845">
    <property type="taxonomic scope" value="Bacteria"/>
</dbReference>
<evidence type="ECO:0000256" key="8">
    <source>
        <dbReference type="ARBA" id="ARBA00023136"/>
    </source>
</evidence>
<feature type="coiled-coil region" evidence="9">
    <location>
        <begin position="192"/>
        <end position="293"/>
    </location>
</feature>
<dbReference type="InterPro" id="IPR058982">
    <property type="entry name" value="Beta-barrel_AprE"/>
</dbReference>
<feature type="region of interest" description="Disordered" evidence="10">
    <location>
        <begin position="1"/>
        <end position="23"/>
    </location>
</feature>
<keyword evidence="15" id="KW-1185">Reference proteome</keyword>
<dbReference type="PANTHER" id="PTHR30386">
    <property type="entry name" value="MEMBRANE FUSION SUBUNIT OF EMRAB-TOLC MULTIDRUG EFFLUX PUMP"/>
    <property type="match status" value="1"/>
</dbReference>
<feature type="domain" description="AprE-like long alpha-helical hairpin" evidence="12">
    <location>
        <begin position="110"/>
        <end position="299"/>
    </location>
</feature>
<dbReference type="Gene3D" id="2.40.50.100">
    <property type="match status" value="1"/>
</dbReference>
<dbReference type="InterPro" id="IPR010129">
    <property type="entry name" value="T1SS_HlyD"/>
</dbReference>
<evidence type="ECO:0000256" key="7">
    <source>
        <dbReference type="ARBA" id="ARBA00022989"/>
    </source>
</evidence>
<dbReference type="Proteomes" id="UP000005496">
    <property type="component" value="Unassembled WGS sequence"/>
</dbReference>